<feature type="compositionally biased region" description="Basic residues" evidence="1">
    <location>
        <begin position="319"/>
        <end position="329"/>
    </location>
</feature>
<proteinExistence type="predicted"/>
<evidence type="ECO:0000313" key="3">
    <source>
        <dbReference type="Proteomes" id="UP001201163"/>
    </source>
</evidence>
<dbReference type="EMBL" id="JAKELL010000001">
    <property type="protein sequence ID" value="KAH9001068.1"/>
    <property type="molecule type" value="Genomic_DNA"/>
</dbReference>
<evidence type="ECO:0000256" key="1">
    <source>
        <dbReference type="SAM" id="MobiDB-lite"/>
    </source>
</evidence>
<feature type="region of interest" description="Disordered" evidence="1">
    <location>
        <begin position="156"/>
        <end position="200"/>
    </location>
</feature>
<feature type="compositionally biased region" description="Low complexity" evidence="1">
    <location>
        <begin position="162"/>
        <end position="181"/>
    </location>
</feature>
<dbReference type="Proteomes" id="UP001201163">
    <property type="component" value="Unassembled WGS sequence"/>
</dbReference>
<reference evidence="2" key="1">
    <citation type="submission" date="2022-01" db="EMBL/GenBank/DDBJ databases">
        <title>Comparative genomics reveals a dynamic genome evolution in the ectomycorrhizal milk-cap (Lactarius) mushrooms.</title>
        <authorList>
            <consortium name="DOE Joint Genome Institute"/>
            <person name="Lebreton A."/>
            <person name="Tang N."/>
            <person name="Kuo A."/>
            <person name="LaButti K."/>
            <person name="Drula E."/>
            <person name="Barry K."/>
            <person name="Clum A."/>
            <person name="Lipzen A."/>
            <person name="Mousain D."/>
            <person name="Ng V."/>
            <person name="Wang R."/>
            <person name="Wang X."/>
            <person name="Dai Y."/>
            <person name="Henrissat B."/>
            <person name="Grigoriev I.V."/>
            <person name="Guerin-Laguette A."/>
            <person name="Yu F."/>
            <person name="Martin F.M."/>
        </authorList>
    </citation>
    <scope>NUCLEOTIDE SEQUENCE</scope>
    <source>
        <strain evidence="2">QP</strain>
    </source>
</reference>
<organism evidence="2 3">
    <name type="scientific">Lactarius akahatsu</name>
    <dbReference type="NCBI Taxonomy" id="416441"/>
    <lineage>
        <taxon>Eukaryota</taxon>
        <taxon>Fungi</taxon>
        <taxon>Dikarya</taxon>
        <taxon>Basidiomycota</taxon>
        <taxon>Agaricomycotina</taxon>
        <taxon>Agaricomycetes</taxon>
        <taxon>Russulales</taxon>
        <taxon>Russulaceae</taxon>
        <taxon>Lactarius</taxon>
    </lineage>
</organism>
<protein>
    <submittedName>
        <fullName evidence="2">Uncharacterized protein</fullName>
    </submittedName>
</protein>
<feature type="compositionally biased region" description="Pro residues" evidence="1">
    <location>
        <begin position="182"/>
        <end position="194"/>
    </location>
</feature>
<keyword evidence="3" id="KW-1185">Reference proteome</keyword>
<feature type="non-terminal residue" evidence="2">
    <location>
        <position position="329"/>
    </location>
</feature>
<feature type="compositionally biased region" description="Basic and acidic residues" evidence="1">
    <location>
        <begin position="305"/>
        <end position="318"/>
    </location>
</feature>
<feature type="region of interest" description="Disordered" evidence="1">
    <location>
        <begin position="265"/>
        <end position="329"/>
    </location>
</feature>
<dbReference type="AlphaFoldDB" id="A0AAD4LQ41"/>
<sequence>ETDPYAAAFLQSQIGPEKWGIFSARLYERRLGGPKARSRGKKSNGDSELRTSGACALDFLVKVEIVKEVLRIYVPHPYNPFKSLTHPYPDCPAGHVTLTRAAVLALSGWSNTQFSYWARRAEAICVLAPHDKTLYQVAVALDRRLRPLVAVTSPRYDGSPDSAYPSPVSSLSSLTSTSPTSASPPPAFQEPPEPNVTGKGLDALIDSVKRRTGASPFLRGKHASLDPFGAPGGDRGVAPAAAPVYHPTFQAHVCWGGNSDPLDGATVNERERKRRRSESDVPVPIRDGRFLDLKGELDSSDEEGERFPLSDSRSEKERLGRKRTRTNPV</sequence>
<accession>A0AAD4LQ41</accession>
<evidence type="ECO:0000313" key="2">
    <source>
        <dbReference type="EMBL" id="KAH9001068.1"/>
    </source>
</evidence>
<name>A0AAD4LQ41_9AGAM</name>
<feature type="compositionally biased region" description="Basic and acidic residues" evidence="1">
    <location>
        <begin position="286"/>
        <end position="297"/>
    </location>
</feature>
<comment type="caution">
    <text evidence="2">The sequence shown here is derived from an EMBL/GenBank/DDBJ whole genome shotgun (WGS) entry which is preliminary data.</text>
</comment>
<gene>
    <name evidence="2" type="ORF">EDB92DRAFT_1788458</name>
</gene>